<evidence type="ECO:0000313" key="1">
    <source>
        <dbReference type="EMBL" id="MBP2049640.1"/>
    </source>
</evidence>
<reference evidence="1 2" key="1">
    <citation type="submission" date="2021-03" db="EMBL/GenBank/DDBJ databases">
        <title>Genomic Encyclopedia of Type Strains, Phase IV (KMG-IV): sequencing the most valuable type-strain genomes for metagenomic binning, comparative biology and taxonomic classification.</title>
        <authorList>
            <person name="Goeker M."/>
        </authorList>
    </citation>
    <scope>NUCLEOTIDE SEQUENCE [LARGE SCALE GENOMIC DNA]</scope>
    <source>
        <strain evidence="1 2">DSM 40499</strain>
    </source>
</reference>
<evidence type="ECO:0000313" key="2">
    <source>
        <dbReference type="Proteomes" id="UP001519309"/>
    </source>
</evidence>
<proteinExistence type="predicted"/>
<dbReference type="Proteomes" id="UP001519309">
    <property type="component" value="Unassembled WGS sequence"/>
</dbReference>
<gene>
    <name evidence="1" type="ORF">J2Z21_002571</name>
</gene>
<protein>
    <submittedName>
        <fullName evidence="1">Uncharacterized protein</fullName>
    </submittedName>
</protein>
<accession>A0ABS4LQH5</accession>
<keyword evidence="2" id="KW-1185">Reference proteome</keyword>
<sequence>MAEETGSVSRVTDAREINFKYETLVGTDGAVAAARCKTKTGDHFALTLQLPQIEPTDQSHRKDIEKFMRAYFPATVKTLGCA</sequence>
<organism evidence="1 2">
    <name type="scientific">Streptomyces griseochromogenes</name>
    <dbReference type="NCBI Taxonomy" id="68214"/>
    <lineage>
        <taxon>Bacteria</taxon>
        <taxon>Bacillati</taxon>
        <taxon>Actinomycetota</taxon>
        <taxon>Actinomycetes</taxon>
        <taxon>Kitasatosporales</taxon>
        <taxon>Streptomycetaceae</taxon>
        <taxon>Streptomyces</taxon>
    </lineage>
</organism>
<comment type="caution">
    <text evidence="1">The sequence shown here is derived from an EMBL/GenBank/DDBJ whole genome shotgun (WGS) entry which is preliminary data.</text>
</comment>
<dbReference type="EMBL" id="JAGGLP010000004">
    <property type="protein sequence ID" value="MBP2049640.1"/>
    <property type="molecule type" value="Genomic_DNA"/>
</dbReference>
<name>A0ABS4LQH5_9ACTN</name>
<dbReference type="RefSeq" id="WP_159399862.1">
    <property type="nucleotide sequence ID" value="NZ_CP016279.1"/>
</dbReference>